<name>A0A4Y5Z0L3_9GAMM</name>
<dbReference type="GO" id="GO:0006313">
    <property type="term" value="P:DNA transposition"/>
    <property type="evidence" value="ECO:0007669"/>
    <property type="project" value="InterPro"/>
</dbReference>
<protein>
    <submittedName>
        <fullName evidence="3">IS110 family transposase</fullName>
    </submittedName>
</protein>
<dbReference type="Pfam" id="PF01548">
    <property type="entry name" value="DEDD_Tnp_IS110"/>
    <property type="match status" value="1"/>
</dbReference>
<dbReference type="InterPro" id="IPR047650">
    <property type="entry name" value="Transpos_IS110"/>
</dbReference>
<dbReference type="RefSeq" id="WP_139980478.1">
    <property type="nucleotide sequence ID" value="NZ_CP041046.1"/>
</dbReference>
<evidence type="ECO:0000313" key="3">
    <source>
        <dbReference type="EMBL" id="QDE38711.1"/>
    </source>
</evidence>
<evidence type="ECO:0000259" key="1">
    <source>
        <dbReference type="Pfam" id="PF01548"/>
    </source>
</evidence>
<dbReference type="EMBL" id="CP041046">
    <property type="protein sequence ID" value="QDE38711.1"/>
    <property type="molecule type" value="Genomic_DNA"/>
</dbReference>
<evidence type="ECO:0000313" key="4">
    <source>
        <dbReference type="Proteomes" id="UP000316093"/>
    </source>
</evidence>
<dbReference type="Proteomes" id="UP000316093">
    <property type="component" value="Chromosome"/>
</dbReference>
<dbReference type="KEGG" id="lpy:FIV34_05610"/>
<reference evidence="3 4" key="1">
    <citation type="submission" date="2019-06" db="EMBL/GenBank/DDBJ databases">
        <title>A complete genome sequence for Luteibacter pinisoli MAH-14.</title>
        <authorList>
            <person name="Baltrus D.A."/>
        </authorList>
    </citation>
    <scope>NUCLEOTIDE SEQUENCE [LARGE SCALE GENOMIC DNA]</scope>
    <source>
        <strain evidence="3 4">MAH-14</strain>
    </source>
</reference>
<proteinExistence type="predicted"/>
<feature type="domain" description="Transposase IS116/IS110/IS902 C-terminal" evidence="2">
    <location>
        <begin position="186"/>
        <end position="269"/>
    </location>
</feature>
<feature type="domain" description="Transposase IS110-like N-terminal" evidence="1">
    <location>
        <begin position="6"/>
        <end position="150"/>
    </location>
</feature>
<dbReference type="OrthoDB" id="9795150at2"/>
<dbReference type="PANTHER" id="PTHR33055:SF13">
    <property type="entry name" value="TRANSPOSASE"/>
    <property type="match status" value="1"/>
</dbReference>
<dbReference type="GO" id="GO:0004803">
    <property type="term" value="F:transposase activity"/>
    <property type="evidence" value="ECO:0007669"/>
    <property type="project" value="InterPro"/>
</dbReference>
<dbReference type="InterPro" id="IPR003346">
    <property type="entry name" value="Transposase_20"/>
</dbReference>
<evidence type="ECO:0000259" key="2">
    <source>
        <dbReference type="Pfam" id="PF02371"/>
    </source>
</evidence>
<organism evidence="3 4">
    <name type="scientific">Luteibacter pinisoli</name>
    <dbReference type="NCBI Taxonomy" id="2589080"/>
    <lineage>
        <taxon>Bacteria</taxon>
        <taxon>Pseudomonadati</taxon>
        <taxon>Pseudomonadota</taxon>
        <taxon>Gammaproteobacteria</taxon>
        <taxon>Lysobacterales</taxon>
        <taxon>Rhodanobacteraceae</taxon>
        <taxon>Luteibacter</taxon>
    </lineage>
</organism>
<accession>A0A4Y5Z0L3</accession>
<dbReference type="PANTHER" id="PTHR33055">
    <property type="entry name" value="TRANSPOSASE FOR INSERTION SEQUENCE ELEMENT IS1111A"/>
    <property type="match status" value="1"/>
</dbReference>
<gene>
    <name evidence="3" type="ORF">FIV34_05610</name>
</gene>
<dbReference type="GO" id="GO:0003677">
    <property type="term" value="F:DNA binding"/>
    <property type="evidence" value="ECO:0007669"/>
    <property type="project" value="InterPro"/>
</dbReference>
<dbReference type="Pfam" id="PF02371">
    <property type="entry name" value="Transposase_20"/>
    <property type="match status" value="1"/>
</dbReference>
<sequence>MNGIGAGVDVSKAYLDVAVFQRNEVKRFDNGAAGWRALVRWLKPYGPGQVVLEATGGYEQRALGALHDAGLPMRRINPRQARFFARATGQLAKTDRIDAKTLAHVASVIDLVPFQPLDADAAKLRQYKSRRDHLVQNIATEKQRRRQLIDPMLRADLDAHIEYMERALHRVEQVISDLIKDTPQARIAQTIKGVGPVMIATMICELPELGHLNRKAIAKLVGVAPLNRDSGLFAGRRTTWGGRAGPRSALYMSAVTAARYDHLLKPFYESLIGRGKPKKLALVAVMRKLIVILNARMREAMAMSATA</sequence>
<dbReference type="NCBIfam" id="NF033542">
    <property type="entry name" value="transpos_IS110"/>
    <property type="match status" value="1"/>
</dbReference>
<dbReference type="AlphaFoldDB" id="A0A4Y5Z0L3"/>
<dbReference type="InterPro" id="IPR002525">
    <property type="entry name" value="Transp_IS110-like_N"/>
</dbReference>
<keyword evidence="4" id="KW-1185">Reference proteome</keyword>